<feature type="compositionally biased region" description="Low complexity" evidence="1">
    <location>
        <begin position="137"/>
        <end position="149"/>
    </location>
</feature>
<feature type="region of interest" description="Disordered" evidence="1">
    <location>
        <begin position="79"/>
        <end position="158"/>
    </location>
</feature>
<comment type="caution">
    <text evidence="2">The sequence shown here is derived from an EMBL/GenBank/DDBJ whole genome shotgun (WGS) entry which is preliminary data.</text>
</comment>
<evidence type="ECO:0000256" key="1">
    <source>
        <dbReference type="SAM" id="MobiDB-lite"/>
    </source>
</evidence>
<gene>
    <name evidence="2" type="ORF">C488_05177</name>
</gene>
<dbReference type="EMBL" id="AOIE01000026">
    <property type="protein sequence ID" value="ELY78850.1"/>
    <property type="molecule type" value="Genomic_DNA"/>
</dbReference>
<feature type="compositionally biased region" description="Acidic residues" evidence="1">
    <location>
        <begin position="115"/>
        <end position="125"/>
    </location>
</feature>
<organism evidence="2 3">
    <name type="scientific">Natrinema pellirubrum (strain DSM 15624 / CIP 106293 / JCM 10476 / NCIMB 786 / 157)</name>
    <dbReference type="NCBI Taxonomy" id="797303"/>
    <lineage>
        <taxon>Archaea</taxon>
        <taxon>Methanobacteriati</taxon>
        <taxon>Methanobacteriota</taxon>
        <taxon>Stenosarchaea group</taxon>
        <taxon>Halobacteria</taxon>
        <taxon>Halobacteriales</taxon>
        <taxon>Natrialbaceae</taxon>
        <taxon>Natrinema</taxon>
    </lineage>
</organism>
<evidence type="ECO:0000313" key="2">
    <source>
        <dbReference type="EMBL" id="ELY78850.1"/>
    </source>
</evidence>
<evidence type="ECO:0000313" key="3">
    <source>
        <dbReference type="Proteomes" id="UP000011593"/>
    </source>
</evidence>
<protein>
    <submittedName>
        <fullName evidence="2">Uncharacterized protein</fullName>
    </submittedName>
</protein>
<sequence>MTATETLEERGLMKDEDELDLGPGEFVFLFENTANCGYGCDDNDIDALWDQAISAPEDEPNDPDFNDLIVYVQVERAGVDPGTPSITIMPGGGDSTDVDTGDGSKTGDGPVEVDPSLEGDADEGAGPDIGTGTSDNDVTGGMTGDTGVDVDADHIVIG</sequence>
<dbReference type="PATRIC" id="fig|797303.5.peg.1058"/>
<proteinExistence type="predicted"/>
<accession>L9YX95</accession>
<name>L9YX95_NATP1</name>
<keyword evidence="3" id="KW-1185">Reference proteome</keyword>
<dbReference type="Proteomes" id="UP000011593">
    <property type="component" value="Unassembled WGS sequence"/>
</dbReference>
<dbReference type="AlphaFoldDB" id="L9YX95"/>
<reference evidence="2 3" key="1">
    <citation type="journal article" date="2014" name="PLoS Genet.">
        <title>Phylogenetically driven sequencing of extremely halophilic archaea reveals strategies for static and dynamic osmo-response.</title>
        <authorList>
            <person name="Becker E.A."/>
            <person name="Seitzer P.M."/>
            <person name="Tritt A."/>
            <person name="Larsen D."/>
            <person name="Krusor M."/>
            <person name="Yao A.I."/>
            <person name="Wu D."/>
            <person name="Madern D."/>
            <person name="Eisen J.A."/>
            <person name="Darling A.E."/>
            <person name="Facciotti M.T."/>
        </authorList>
    </citation>
    <scope>NUCLEOTIDE SEQUENCE [LARGE SCALE GENOMIC DNA]</scope>
    <source>
        <strain evidence="2 3">DSM 15624</strain>
    </source>
</reference>